<comment type="caution">
    <text evidence="2">The sequence shown here is derived from an EMBL/GenBank/DDBJ whole genome shotgun (WGS) entry which is preliminary data.</text>
</comment>
<dbReference type="SUPFAM" id="SSF51306">
    <property type="entry name" value="LexA/Signal peptidase"/>
    <property type="match status" value="1"/>
</dbReference>
<dbReference type="Proteomes" id="UP000310016">
    <property type="component" value="Unassembled WGS sequence"/>
</dbReference>
<reference evidence="2 3" key="1">
    <citation type="submission" date="2019-04" db="EMBL/GenBank/DDBJ databases">
        <title>Chitiniphilus eburnea sp. nov., a novel chitinolytic bacterium isolated from aquaculture sludge.</title>
        <authorList>
            <person name="Sheng M."/>
        </authorList>
    </citation>
    <scope>NUCLEOTIDE SEQUENCE [LARGE SCALE GENOMIC DNA]</scope>
    <source>
        <strain evidence="2 3">HX-2-15</strain>
    </source>
</reference>
<feature type="domain" description="Peptidase S24/S26A/S26B/S26C" evidence="1">
    <location>
        <begin position="123"/>
        <end position="218"/>
    </location>
</feature>
<dbReference type="InterPro" id="IPR039418">
    <property type="entry name" value="LexA-like"/>
</dbReference>
<name>A0A4V5MSF0_9NEIS</name>
<dbReference type="RefSeq" id="WP_136771784.1">
    <property type="nucleotide sequence ID" value="NZ_CP156074.1"/>
</dbReference>
<evidence type="ECO:0000313" key="3">
    <source>
        <dbReference type="Proteomes" id="UP000310016"/>
    </source>
</evidence>
<organism evidence="2 3">
    <name type="scientific">Chitiniphilus eburneus</name>
    <dbReference type="NCBI Taxonomy" id="2571148"/>
    <lineage>
        <taxon>Bacteria</taxon>
        <taxon>Pseudomonadati</taxon>
        <taxon>Pseudomonadota</taxon>
        <taxon>Betaproteobacteria</taxon>
        <taxon>Neisseriales</taxon>
        <taxon>Chitinibacteraceae</taxon>
        <taxon>Chitiniphilus</taxon>
    </lineage>
</organism>
<dbReference type="CDD" id="cd06529">
    <property type="entry name" value="S24_LexA-like"/>
    <property type="match status" value="1"/>
</dbReference>
<dbReference type="InterPro" id="IPR036286">
    <property type="entry name" value="LexA/Signal_pep-like_sf"/>
</dbReference>
<gene>
    <name evidence="2" type="ORF">FAZ21_02890</name>
</gene>
<dbReference type="AlphaFoldDB" id="A0A4V5MSF0"/>
<dbReference type="Pfam" id="PF00717">
    <property type="entry name" value="Peptidase_S24"/>
    <property type="match status" value="1"/>
</dbReference>
<evidence type="ECO:0000259" key="1">
    <source>
        <dbReference type="Pfam" id="PF00717"/>
    </source>
</evidence>
<sequence>MNLYDIRRERLQELLDTDPRFGGKSARLAAALGRQSSYLYRLLKAKGKERKNLGEGLAREFEAKLSLPYGWFDQGNATQHVREVPAGYSADLSTELAQRWVPLLTWDAVTQIDQDALPKATQEQVEWLACPAECSVHAFSLRHVGDAMMPDYRDAELLFVDPAVVSRHGDDVVVTVGDLTMFKRLHITPEGKFLLTLNPAFPDRVMRLPEDAVLHGTVVGSWTPRRQR</sequence>
<proteinExistence type="predicted"/>
<accession>A0A4V5MSF0</accession>
<dbReference type="EMBL" id="SUMF01000002">
    <property type="protein sequence ID" value="TJZ77308.1"/>
    <property type="molecule type" value="Genomic_DNA"/>
</dbReference>
<dbReference type="InterPro" id="IPR015927">
    <property type="entry name" value="Peptidase_S24_S26A/B/C"/>
</dbReference>
<dbReference type="OrthoDB" id="9791537at2"/>
<keyword evidence="3" id="KW-1185">Reference proteome</keyword>
<evidence type="ECO:0000313" key="2">
    <source>
        <dbReference type="EMBL" id="TJZ77308.1"/>
    </source>
</evidence>
<dbReference type="Gene3D" id="2.10.109.10">
    <property type="entry name" value="Umud Fragment, subunit A"/>
    <property type="match status" value="1"/>
</dbReference>
<protein>
    <submittedName>
        <fullName evidence="2">S24 family peptidase</fullName>
    </submittedName>
</protein>